<dbReference type="AlphaFoldDB" id="A0A4V2RSV2"/>
<dbReference type="RefSeq" id="WP_133038131.1">
    <property type="nucleotide sequence ID" value="NZ_SLWF01000004.1"/>
</dbReference>
<dbReference type="PANTHER" id="PTHR13136">
    <property type="entry name" value="TESTIS DEVELOPMENT PROTEIN PRTD"/>
    <property type="match status" value="1"/>
</dbReference>
<dbReference type="Pfam" id="PF20408">
    <property type="entry name" value="Abhydrolase_11"/>
    <property type="match status" value="1"/>
</dbReference>
<reference evidence="2 3" key="1">
    <citation type="submission" date="2019-03" db="EMBL/GenBank/DDBJ databases">
        <title>Freshwater and sediment microbial communities from various areas in North America, analyzing microbe dynamics in response to fracking.</title>
        <authorList>
            <person name="Lamendella R."/>
        </authorList>
    </citation>
    <scope>NUCLEOTIDE SEQUENCE [LARGE SCALE GENOMIC DNA]</scope>
    <source>
        <strain evidence="2 3">74A</strain>
    </source>
</reference>
<feature type="domain" description="KANL3/Tex30 alpha/beta hydrolase-like" evidence="1">
    <location>
        <begin position="19"/>
        <end position="212"/>
    </location>
</feature>
<proteinExistence type="predicted"/>
<evidence type="ECO:0000259" key="1">
    <source>
        <dbReference type="Pfam" id="PF20408"/>
    </source>
</evidence>
<evidence type="ECO:0000313" key="2">
    <source>
        <dbReference type="EMBL" id="TCN88026.1"/>
    </source>
</evidence>
<comment type="caution">
    <text evidence="2">The sequence shown here is derived from an EMBL/GenBank/DDBJ whole genome shotgun (WGS) entry which is preliminary data.</text>
</comment>
<organism evidence="2 3">
    <name type="scientific">Shewanella fodinae</name>
    <dbReference type="NCBI Taxonomy" id="552357"/>
    <lineage>
        <taxon>Bacteria</taxon>
        <taxon>Pseudomonadati</taxon>
        <taxon>Pseudomonadota</taxon>
        <taxon>Gammaproteobacteria</taxon>
        <taxon>Alteromonadales</taxon>
        <taxon>Shewanellaceae</taxon>
        <taxon>Shewanella</taxon>
    </lineage>
</organism>
<protein>
    <recommendedName>
        <fullName evidence="1">KANL3/Tex30 alpha/beta hydrolase-like domain-containing protein</fullName>
    </recommendedName>
</protein>
<dbReference type="InterPro" id="IPR026555">
    <property type="entry name" value="NSL3/Tex30"/>
</dbReference>
<name>A0A4V2RSV2_9GAMM</name>
<dbReference type="Gene3D" id="3.40.50.1820">
    <property type="entry name" value="alpha/beta hydrolase"/>
    <property type="match status" value="1"/>
</dbReference>
<dbReference type="EMBL" id="SLWF01000004">
    <property type="protein sequence ID" value="TCN88026.1"/>
    <property type="molecule type" value="Genomic_DNA"/>
</dbReference>
<dbReference type="Proteomes" id="UP000294832">
    <property type="component" value="Unassembled WGS sequence"/>
</dbReference>
<dbReference type="OrthoDB" id="652634at2"/>
<evidence type="ECO:0000313" key="3">
    <source>
        <dbReference type="Proteomes" id="UP000294832"/>
    </source>
</evidence>
<dbReference type="InterPro" id="IPR029058">
    <property type="entry name" value="AB_hydrolase_fold"/>
</dbReference>
<accession>A0A4V2RSV2</accession>
<gene>
    <name evidence="2" type="ORF">EDC91_104161</name>
</gene>
<dbReference type="InterPro" id="IPR046879">
    <property type="entry name" value="KANL3/Tex30_Abhydrolase"/>
</dbReference>
<sequence length="216" mass="24024">MSCYPDNWCVDKSRVSSNTLVLFAHGAGADMQHAFMTTIAQGMAVGGVDVVRFNFPYMQQRQLDGTRRPPNRAPELLADFQQQLQLAIELLQPAHIILMGKSMGGRIATMLAADNLPEIVRGIICLGYPFLPKGKTAPRLAALQACRLPVMIYQGERDSFGDRRQLQQWSLPASVQLQWVSDGDHSFQPRKSASVTLEENFTSVISRSLSYIRSLV</sequence>
<keyword evidence="3" id="KW-1185">Reference proteome</keyword>
<dbReference type="PANTHER" id="PTHR13136:SF11">
    <property type="entry name" value="TESTIS-EXPRESSED PROTEIN 30"/>
    <property type="match status" value="1"/>
</dbReference>
<dbReference type="SUPFAM" id="SSF53474">
    <property type="entry name" value="alpha/beta-Hydrolases"/>
    <property type="match status" value="1"/>
</dbReference>